<gene>
    <name evidence="4" type="ORF">ABB37_07714</name>
</gene>
<keyword evidence="1" id="KW-0433">Leucine-rich repeat</keyword>
<feature type="region of interest" description="Disordered" evidence="3">
    <location>
        <begin position="264"/>
        <end position="381"/>
    </location>
</feature>
<feature type="compositionally biased region" description="Low complexity" evidence="3">
    <location>
        <begin position="47"/>
        <end position="63"/>
    </location>
</feature>
<dbReference type="RefSeq" id="XP_015654808.1">
    <property type="nucleotide sequence ID" value="XM_015806444.1"/>
</dbReference>
<dbReference type="RefSeq" id="XP_015654809.1">
    <property type="nucleotide sequence ID" value="XM_015806445.1"/>
</dbReference>
<feature type="compositionally biased region" description="Basic and acidic residues" evidence="3">
    <location>
        <begin position="335"/>
        <end position="346"/>
    </location>
</feature>
<name>A0A0N0VDS4_LEPPY</name>
<dbReference type="EMBL" id="LGTL01000020">
    <property type="protein sequence ID" value="KPA76368.1"/>
    <property type="molecule type" value="Genomic_DNA"/>
</dbReference>
<evidence type="ECO:0000313" key="5">
    <source>
        <dbReference type="Proteomes" id="UP000037923"/>
    </source>
</evidence>
<dbReference type="RefSeq" id="XP_015654807.1">
    <property type="nucleotide sequence ID" value="XM_015806443.1"/>
</dbReference>
<keyword evidence="2" id="KW-0677">Repeat</keyword>
<dbReference type="RefSeq" id="XP_015654810.1">
    <property type="nucleotide sequence ID" value="XM_015806446.1"/>
</dbReference>
<dbReference type="InterPro" id="IPR050576">
    <property type="entry name" value="Cilia_flagella_integrity"/>
</dbReference>
<feature type="compositionally biased region" description="Polar residues" evidence="3">
    <location>
        <begin position="364"/>
        <end position="376"/>
    </location>
</feature>
<dbReference type="PANTHER" id="PTHR45973:SF35">
    <property type="entry name" value="LEUCINE-RICH REPEAT-CONTAINING PROTEIN 43"/>
    <property type="match status" value="1"/>
</dbReference>
<dbReference type="AlphaFoldDB" id="A0A0N0VDS4"/>
<dbReference type="OrthoDB" id="7451790at2759"/>
<dbReference type="Proteomes" id="UP000037923">
    <property type="component" value="Unassembled WGS sequence"/>
</dbReference>
<protein>
    <recommendedName>
        <fullName evidence="6">Leucine-rich repeat protein (LRRP)</fullName>
    </recommendedName>
</protein>
<dbReference type="EMBL" id="LGTL01000020">
    <property type="protein sequence ID" value="KPA76370.1"/>
    <property type="molecule type" value="Genomic_DNA"/>
</dbReference>
<comment type="caution">
    <text evidence="4">The sequence shown here is derived from an EMBL/GenBank/DDBJ whole genome shotgun (WGS) entry which is preliminary data.</text>
</comment>
<dbReference type="InterPro" id="IPR032675">
    <property type="entry name" value="LRR_dom_sf"/>
</dbReference>
<feature type="region of interest" description="Disordered" evidence="3">
    <location>
        <begin position="28"/>
        <end position="105"/>
    </location>
</feature>
<feature type="compositionally biased region" description="Acidic residues" evidence="3">
    <location>
        <begin position="407"/>
        <end position="416"/>
    </location>
</feature>
<feature type="compositionally biased region" description="Basic and acidic residues" evidence="3">
    <location>
        <begin position="30"/>
        <end position="46"/>
    </location>
</feature>
<dbReference type="VEuPathDB" id="TriTrypDB:LpyrH10_20_0370"/>
<evidence type="ECO:0008006" key="6">
    <source>
        <dbReference type="Google" id="ProtNLM"/>
    </source>
</evidence>
<feature type="region of interest" description="Disordered" evidence="3">
    <location>
        <begin position="397"/>
        <end position="419"/>
    </location>
</feature>
<dbReference type="Gene3D" id="3.80.10.10">
    <property type="entry name" value="Ribonuclease Inhibitor"/>
    <property type="match status" value="1"/>
</dbReference>
<dbReference type="EMBL" id="LGTL01000020">
    <property type="protein sequence ID" value="KPA76371.1"/>
    <property type="molecule type" value="Genomic_DNA"/>
</dbReference>
<feature type="compositionally biased region" description="Low complexity" evidence="3">
    <location>
        <begin position="78"/>
        <end position="98"/>
    </location>
</feature>
<organism evidence="4 5">
    <name type="scientific">Leptomonas pyrrhocoris</name>
    <name type="common">Firebug parasite</name>
    <dbReference type="NCBI Taxonomy" id="157538"/>
    <lineage>
        <taxon>Eukaryota</taxon>
        <taxon>Discoba</taxon>
        <taxon>Euglenozoa</taxon>
        <taxon>Kinetoplastea</taxon>
        <taxon>Metakinetoplastina</taxon>
        <taxon>Trypanosomatida</taxon>
        <taxon>Trypanosomatidae</taxon>
        <taxon>Leishmaniinae</taxon>
        <taxon>Leptomonas</taxon>
    </lineage>
</organism>
<keyword evidence="5" id="KW-1185">Reference proteome</keyword>
<evidence type="ECO:0000256" key="1">
    <source>
        <dbReference type="ARBA" id="ARBA00022614"/>
    </source>
</evidence>
<feature type="compositionally biased region" description="Low complexity" evidence="3">
    <location>
        <begin position="518"/>
        <end position="558"/>
    </location>
</feature>
<sequence length="578" mass="62142">MSTPVLTEEELNYYASLDLADPDDAALRTFLHDARPSHSPHEEQRAAKPSASSSSSSLAASPDAARRRRLSSSVVTCSAAARPQPSSATAAAADTATTGVRAPRGSRYGVTDVLDKSDLVGGVAGMVDAALQTRIVELPGRQLTSLASIQCFLNATHLYLQHNDIRSVEGLEMLSRLQVLVVHHNAITSAAPLRHLDRLFYLDLGHNKLDALSTLLATELPCGSLHYLNLTGNPCCRGGAAHDAYVTTVCAACPALACLDDVPLPPDAEDETSDEATRTEGGEQAEGVGTEEEERKGNGVAAPTEPGRDTSAGSSGGGRRRVKEIVEAVRAATQAEHHPRKSELHSAPDPTASNAPINDGDVTDNGTVVPPTSSEYATPLELEEERLLRQLLRRSSNANAGVSTRDNDEEGGEEEGPAVVAAPSDSLDALQLFQDLRYTQEVRQARHQRDIAAYWDDVSRVLQTAKGLQQDRRRRLHERLQEDTPFYTETLQLLQSESYTKDLRCYREAAGSPHWSCQQPQQQQPQQPSVPVARASTSPATAATTASNATSAKSSRSSLPKKNEEGPTHVPKPPPPRR</sequence>
<proteinExistence type="predicted"/>
<evidence type="ECO:0000256" key="2">
    <source>
        <dbReference type="ARBA" id="ARBA00022737"/>
    </source>
</evidence>
<dbReference type="InterPro" id="IPR001611">
    <property type="entry name" value="Leu-rich_rpt"/>
</dbReference>
<dbReference type="SUPFAM" id="SSF52058">
    <property type="entry name" value="L domain-like"/>
    <property type="match status" value="1"/>
</dbReference>
<evidence type="ECO:0000313" key="4">
    <source>
        <dbReference type="EMBL" id="KPA76371.1"/>
    </source>
</evidence>
<accession>A0A0N0VDS4</accession>
<reference evidence="4 5" key="1">
    <citation type="submission" date="2015-07" db="EMBL/GenBank/DDBJ databases">
        <title>High-quality genome of monoxenous trypanosomatid Leptomonas pyrrhocoris.</title>
        <authorList>
            <person name="Flegontov P."/>
            <person name="Butenko A."/>
            <person name="Firsov S."/>
            <person name="Vlcek C."/>
            <person name="Logacheva M.D."/>
            <person name="Field M."/>
            <person name="Filatov D."/>
            <person name="Flegontova O."/>
            <person name="Gerasimov E."/>
            <person name="Jackson A.P."/>
            <person name="Kelly S."/>
            <person name="Opperdoes F."/>
            <person name="O'Reilly A."/>
            <person name="Votypka J."/>
            <person name="Yurchenko V."/>
            <person name="Lukes J."/>
        </authorList>
    </citation>
    <scope>NUCLEOTIDE SEQUENCE [LARGE SCALE GENOMIC DNA]</scope>
    <source>
        <strain evidence="4">H10</strain>
    </source>
</reference>
<dbReference type="OMA" id="VVHHNQL"/>
<feature type="region of interest" description="Disordered" evidence="3">
    <location>
        <begin position="514"/>
        <end position="578"/>
    </location>
</feature>
<evidence type="ECO:0000256" key="3">
    <source>
        <dbReference type="SAM" id="MobiDB-lite"/>
    </source>
</evidence>
<dbReference type="PANTHER" id="PTHR45973">
    <property type="entry name" value="PROTEIN PHOSPHATASE 1 REGULATORY SUBUNIT SDS22-RELATED"/>
    <property type="match status" value="1"/>
</dbReference>
<dbReference type="EMBL" id="LGTL01000020">
    <property type="protein sequence ID" value="KPA76369.1"/>
    <property type="molecule type" value="Genomic_DNA"/>
</dbReference>
<dbReference type="PROSITE" id="PS51450">
    <property type="entry name" value="LRR"/>
    <property type="match status" value="1"/>
</dbReference>
<dbReference type="GeneID" id="26907999"/>